<dbReference type="Gene3D" id="3.40.50.2300">
    <property type="match status" value="2"/>
</dbReference>
<dbReference type="OrthoDB" id="257716at2"/>
<dbReference type="EMBL" id="AP019791">
    <property type="protein sequence ID" value="BBL79205.1"/>
    <property type="molecule type" value="Genomic_DNA"/>
</dbReference>
<keyword evidence="6" id="KW-1185">Reference proteome</keyword>
<dbReference type="AlphaFoldDB" id="A0A510HIW0"/>
<evidence type="ECO:0000256" key="2">
    <source>
        <dbReference type="ARBA" id="ARBA00007639"/>
    </source>
</evidence>
<dbReference type="PANTHER" id="PTHR30036">
    <property type="entry name" value="D-XYLOSE-BINDING PERIPLASMIC PROTEIN"/>
    <property type="match status" value="1"/>
</dbReference>
<dbReference type="RefSeq" id="WP_143527243.1">
    <property type="nucleotide sequence ID" value="NZ_AP019791.1"/>
</dbReference>
<comment type="subcellular location">
    <subcellularLocation>
        <location evidence="1">Cell envelope</location>
    </subcellularLocation>
</comment>
<feature type="chain" id="PRO_5022036219" evidence="3">
    <location>
        <begin position="20"/>
        <end position="330"/>
    </location>
</feature>
<comment type="similarity">
    <text evidence="2">Belongs to the bacterial solute-binding protein 2 family.</text>
</comment>
<evidence type="ECO:0000313" key="6">
    <source>
        <dbReference type="Proteomes" id="UP000318065"/>
    </source>
</evidence>
<dbReference type="CDD" id="cd06312">
    <property type="entry name" value="PBP1_ABC_sugar_binding-like"/>
    <property type="match status" value="1"/>
</dbReference>
<dbReference type="InterPro" id="IPR028082">
    <property type="entry name" value="Peripla_BP_I"/>
</dbReference>
<evidence type="ECO:0000256" key="3">
    <source>
        <dbReference type="SAM" id="SignalP"/>
    </source>
</evidence>
<dbReference type="GO" id="GO:0030288">
    <property type="term" value="C:outer membrane-bounded periplasmic space"/>
    <property type="evidence" value="ECO:0007669"/>
    <property type="project" value="TreeGrafter"/>
</dbReference>
<dbReference type="SUPFAM" id="SSF53822">
    <property type="entry name" value="Periplasmic binding protein-like I"/>
    <property type="match status" value="1"/>
</dbReference>
<proteinExistence type="inferred from homology"/>
<reference evidence="5" key="1">
    <citation type="journal article" date="2019" name="Microbiol. Resour. Announc.">
        <title>Complete Genome Sequence of Rubrobacter xylanophilus Strain AA3-22, Isolated from Arima Onsen in Japan.</title>
        <authorList>
            <person name="Tomariguchi N."/>
            <person name="Miyazaki K."/>
        </authorList>
    </citation>
    <scope>NUCLEOTIDE SEQUENCE [LARGE SCALE GENOMIC DNA]</scope>
    <source>
        <strain evidence="5">AA3-22</strain>
    </source>
</reference>
<evidence type="ECO:0000259" key="4">
    <source>
        <dbReference type="Pfam" id="PF13407"/>
    </source>
</evidence>
<dbReference type="Proteomes" id="UP000318065">
    <property type="component" value="Chromosome"/>
</dbReference>
<protein>
    <submittedName>
        <fullName evidence="5">Sugar ABC transporter substrate-binding protein</fullName>
    </submittedName>
</protein>
<dbReference type="PROSITE" id="PS51257">
    <property type="entry name" value="PROKAR_LIPOPROTEIN"/>
    <property type="match status" value="1"/>
</dbReference>
<name>A0A510HIW0_9ACTN</name>
<dbReference type="PANTHER" id="PTHR30036:SF7">
    <property type="entry name" value="ABC TRANSPORTER PERIPLASMIC-BINDING PROTEIN YPHF"/>
    <property type="match status" value="1"/>
</dbReference>
<dbReference type="InterPro" id="IPR025997">
    <property type="entry name" value="SBP_2_dom"/>
</dbReference>
<organism evidence="5 6">
    <name type="scientific">Rubrobacter xylanophilus</name>
    <dbReference type="NCBI Taxonomy" id="49319"/>
    <lineage>
        <taxon>Bacteria</taxon>
        <taxon>Bacillati</taxon>
        <taxon>Actinomycetota</taxon>
        <taxon>Rubrobacteria</taxon>
        <taxon>Rubrobacterales</taxon>
        <taxon>Rubrobacteraceae</taxon>
        <taxon>Rubrobacter</taxon>
    </lineage>
</organism>
<evidence type="ECO:0000313" key="5">
    <source>
        <dbReference type="EMBL" id="BBL79205.1"/>
    </source>
</evidence>
<dbReference type="GO" id="GO:0030246">
    <property type="term" value="F:carbohydrate binding"/>
    <property type="evidence" value="ECO:0007669"/>
    <property type="project" value="TreeGrafter"/>
</dbReference>
<accession>A0A510HIW0</accession>
<feature type="domain" description="Periplasmic binding protein" evidence="4">
    <location>
        <begin position="48"/>
        <end position="296"/>
    </location>
</feature>
<sequence length="330" mass="35538">MRVIARLALLFAVALVVLAGCGQQGGQQEGEGEQGGGGGLVPREEINIEFVTHASPDPFWSVVQNGVNQAAEDMGVNVNYRELDSYDIPQLQRNLEAAIAADPDGMVVSIPDPDALNDKIREATENGIPVVVINAGENDWRDVGALTYVGQTEYDAGVAAGERMAQEGVRSALCINHEQGNITLDMRCEGFEKGLGGQVKQIAVQPDPTAARNGIKTALRQNPDVEGLLTLNPGIADQALRALEESGRSEDVTFATFDLSPSVLRAVSRGEMLFATDQQQWLQGYLPIVLLTNYIQYGVRPVNTEIPTGPAFITEENAEQVIDLSRQGIR</sequence>
<feature type="signal peptide" evidence="3">
    <location>
        <begin position="1"/>
        <end position="19"/>
    </location>
</feature>
<keyword evidence="3" id="KW-0732">Signal</keyword>
<evidence type="ECO:0000256" key="1">
    <source>
        <dbReference type="ARBA" id="ARBA00004196"/>
    </source>
</evidence>
<dbReference type="Pfam" id="PF13407">
    <property type="entry name" value="Peripla_BP_4"/>
    <property type="match status" value="1"/>
</dbReference>
<gene>
    <name evidence="5" type="ORF">RxyAA322_10590</name>
</gene>
<dbReference type="InterPro" id="IPR050555">
    <property type="entry name" value="Bact_Solute-Bind_Prot2"/>
</dbReference>